<dbReference type="PROSITE" id="PS51123">
    <property type="entry name" value="OMPA_2"/>
    <property type="match status" value="1"/>
</dbReference>
<evidence type="ECO:0000256" key="8">
    <source>
        <dbReference type="SAM" id="Phobius"/>
    </source>
</evidence>
<reference evidence="10 11" key="1">
    <citation type="submission" date="2018-07" db="EMBL/GenBank/DDBJ databases">
        <title>Halomonas rutogse sp. nov., isolated from Lake TangqianCo on Tibetan Plateau.</title>
        <authorList>
            <person name="Lu H."/>
            <person name="Xing P."/>
            <person name="Wu Q."/>
        </authorList>
    </citation>
    <scope>NUCLEOTIDE SEQUENCE [LARGE SCALE GENOMIC DNA]</scope>
    <source>
        <strain evidence="10 11">TQ8S</strain>
    </source>
</reference>
<dbReference type="SUPFAM" id="SSF103088">
    <property type="entry name" value="OmpA-like"/>
    <property type="match status" value="1"/>
</dbReference>
<evidence type="ECO:0000256" key="4">
    <source>
        <dbReference type="ARBA" id="ARBA00022692"/>
    </source>
</evidence>
<keyword evidence="6 7" id="KW-0472">Membrane</keyword>
<dbReference type="OrthoDB" id="9815217at2"/>
<keyword evidence="10" id="KW-0966">Cell projection</keyword>
<keyword evidence="10" id="KW-0969">Cilium</keyword>
<evidence type="ECO:0000259" key="9">
    <source>
        <dbReference type="PROSITE" id="PS51123"/>
    </source>
</evidence>
<organism evidence="10 11">
    <name type="scientific">Vreelandella rituensis</name>
    <dbReference type="NCBI Taxonomy" id="2282306"/>
    <lineage>
        <taxon>Bacteria</taxon>
        <taxon>Pseudomonadati</taxon>
        <taxon>Pseudomonadota</taxon>
        <taxon>Gammaproteobacteria</taxon>
        <taxon>Oceanospirillales</taxon>
        <taxon>Halomonadaceae</taxon>
        <taxon>Vreelandella</taxon>
    </lineage>
</organism>
<dbReference type="InterPro" id="IPR036737">
    <property type="entry name" value="OmpA-like_sf"/>
</dbReference>
<sequence>MLEDHRGASRHDSLMSAYSDDDSGNVWMVSYIDIMTLLVALFVIIVTAGGATQLPLFSRETPEQQAYSYQSEPALGVPLPGPLAELRRRRLAENPVMLDSGALSPVAIVAALGVVGLPARPAISVPPLLALPKDEAPDEEALPVVVSLPRLLVPSGLSLQSPLAEFMVVLTDHPPLNVQEIDDEAVSGAMALEQALSQRVEASPYLPDLDGVEVSRVAEGIKLRVQDQLLFPSAQGQLTTDGQALVESLVETIQRYQGEVAVEGHSDSQSISTEDFPSNWALSSARAIAIVHALEDAGVARERLRAVGLADTRPIADNETLEGRARNRRVEVVLSVE</sequence>
<keyword evidence="4 8" id="KW-0812">Transmembrane</keyword>
<proteinExistence type="inferred from homology"/>
<evidence type="ECO:0000256" key="1">
    <source>
        <dbReference type="ARBA" id="ARBA00004162"/>
    </source>
</evidence>
<dbReference type="InterPro" id="IPR025713">
    <property type="entry name" value="MotB-like_N_dom"/>
</dbReference>
<feature type="transmembrane region" description="Helical" evidence="8">
    <location>
        <begin position="28"/>
        <end position="49"/>
    </location>
</feature>
<dbReference type="PANTHER" id="PTHR30329">
    <property type="entry name" value="STATOR ELEMENT OF FLAGELLAR MOTOR COMPLEX"/>
    <property type="match status" value="1"/>
</dbReference>
<evidence type="ECO:0000313" key="11">
    <source>
        <dbReference type="Proteomes" id="UP000253204"/>
    </source>
</evidence>
<evidence type="ECO:0000256" key="3">
    <source>
        <dbReference type="ARBA" id="ARBA00022475"/>
    </source>
</evidence>
<accession>A0A368UAN9</accession>
<gene>
    <name evidence="10" type="ORF">DU506_08380</name>
</gene>
<dbReference type="Pfam" id="PF00691">
    <property type="entry name" value="OmpA"/>
    <property type="match status" value="1"/>
</dbReference>
<evidence type="ECO:0000256" key="2">
    <source>
        <dbReference type="ARBA" id="ARBA00008914"/>
    </source>
</evidence>
<comment type="similarity">
    <text evidence="2">Belongs to the MotB family.</text>
</comment>
<evidence type="ECO:0000256" key="6">
    <source>
        <dbReference type="ARBA" id="ARBA00023136"/>
    </source>
</evidence>
<evidence type="ECO:0000256" key="5">
    <source>
        <dbReference type="ARBA" id="ARBA00022989"/>
    </source>
</evidence>
<dbReference type="GO" id="GO:0005886">
    <property type="term" value="C:plasma membrane"/>
    <property type="evidence" value="ECO:0007669"/>
    <property type="project" value="UniProtKB-SubCell"/>
</dbReference>
<name>A0A368UAN9_9GAMM</name>
<evidence type="ECO:0000256" key="7">
    <source>
        <dbReference type="PROSITE-ProRule" id="PRU00473"/>
    </source>
</evidence>
<keyword evidence="11" id="KW-1185">Reference proteome</keyword>
<dbReference type="PANTHER" id="PTHR30329:SF21">
    <property type="entry name" value="LIPOPROTEIN YIAD-RELATED"/>
    <property type="match status" value="1"/>
</dbReference>
<dbReference type="InterPro" id="IPR006665">
    <property type="entry name" value="OmpA-like"/>
</dbReference>
<protein>
    <submittedName>
        <fullName evidence="10">Flagellar motor protein MotB</fullName>
    </submittedName>
</protein>
<dbReference type="EMBL" id="QPIJ01000015">
    <property type="protein sequence ID" value="RCV92273.1"/>
    <property type="molecule type" value="Genomic_DNA"/>
</dbReference>
<dbReference type="CDD" id="cd07185">
    <property type="entry name" value="OmpA_C-like"/>
    <property type="match status" value="1"/>
</dbReference>
<keyword evidence="10" id="KW-0282">Flagellum</keyword>
<feature type="domain" description="OmpA-like" evidence="9">
    <location>
        <begin position="217"/>
        <end position="337"/>
    </location>
</feature>
<dbReference type="Proteomes" id="UP000253204">
    <property type="component" value="Unassembled WGS sequence"/>
</dbReference>
<dbReference type="InterPro" id="IPR050330">
    <property type="entry name" value="Bact_OuterMem_StrucFunc"/>
</dbReference>
<comment type="caution">
    <text evidence="10">The sequence shown here is derived from an EMBL/GenBank/DDBJ whole genome shotgun (WGS) entry which is preliminary data.</text>
</comment>
<dbReference type="RefSeq" id="WP_114486487.1">
    <property type="nucleotide sequence ID" value="NZ_CBCSHM010000004.1"/>
</dbReference>
<dbReference type="AlphaFoldDB" id="A0A368UAN9"/>
<keyword evidence="3" id="KW-1003">Cell membrane</keyword>
<evidence type="ECO:0000313" key="10">
    <source>
        <dbReference type="EMBL" id="RCV92273.1"/>
    </source>
</evidence>
<dbReference type="Pfam" id="PF13677">
    <property type="entry name" value="MotB_plug"/>
    <property type="match status" value="1"/>
</dbReference>
<keyword evidence="5 8" id="KW-1133">Transmembrane helix</keyword>
<dbReference type="Gene3D" id="3.30.1330.60">
    <property type="entry name" value="OmpA-like domain"/>
    <property type="match status" value="1"/>
</dbReference>
<comment type="subcellular location">
    <subcellularLocation>
        <location evidence="1">Cell membrane</location>
        <topology evidence="1">Single-pass membrane protein</topology>
    </subcellularLocation>
</comment>